<dbReference type="PROSITE" id="PS51186">
    <property type="entry name" value="GNAT"/>
    <property type="match status" value="1"/>
</dbReference>
<dbReference type="Gene3D" id="3.40.50.11190">
    <property type="match status" value="1"/>
</dbReference>
<dbReference type="Pfam" id="PF13302">
    <property type="entry name" value="Acetyltransf_3"/>
    <property type="match status" value="1"/>
</dbReference>
<keyword evidence="5" id="KW-1185">Reference proteome</keyword>
<dbReference type="PANTHER" id="PTHR43328">
    <property type="entry name" value="ACETYLTRANSFERASE-RELATED"/>
    <property type="match status" value="1"/>
</dbReference>
<evidence type="ECO:0000259" key="3">
    <source>
        <dbReference type="PROSITE" id="PS51186"/>
    </source>
</evidence>
<accession>A0A7H0F1P8</accession>
<evidence type="ECO:0000313" key="5">
    <source>
        <dbReference type="Proteomes" id="UP000516013"/>
    </source>
</evidence>
<dbReference type="PANTHER" id="PTHR43328:SF1">
    <property type="entry name" value="N-ACETYLTRANSFERASE DOMAIN-CONTAINING PROTEIN"/>
    <property type="match status" value="1"/>
</dbReference>
<dbReference type="GO" id="GO:0016758">
    <property type="term" value="F:hexosyltransferase activity"/>
    <property type="evidence" value="ECO:0007669"/>
    <property type="project" value="InterPro"/>
</dbReference>
<reference evidence="4 5" key="1">
    <citation type="submission" date="2020-08" db="EMBL/GenBank/DDBJ databases">
        <title>Complete genome sequence of Raphidiopsis curvispora isolated from drinking water reservoir in South Korea.</title>
        <authorList>
            <person name="Jeong J."/>
        </authorList>
    </citation>
    <scope>NUCLEOTIDE SEQUENCE [LARGE SCALE GENOMIC DNA]</scope>
    <source>
        <strain evidence="4 5">GIHE-G1</strain>
    </source>
</reference>
<dbReference type="InterPro" id="IPR020023">
    <property type="entry name" value="PseG"/>
</dbReference>
<feature type="active site" description="Proton acceptor" evidence="1">
    <location>
        <position position="17"/>
    </location>
</feature>
<dbReference type="Gene3D" id="3.40.50.2000">
    <property type="entry name" value="Glycogen Phosphorylase B"/>
    <property type="match status" value="1"/>
</dbReference>
<dbReference type="AlphaFoldDB" id="A0A7H0F1P8"/>
<feature type="domain" description="N-acetyltransferase" evidence="3">
    <location>
        <begin position="362"/>
        <end position="518"/>
    </location>
</feature>
<dbReference type="SUPFAM" id="SSF55729">
    <property type="entry name" value="Acyl-CoA N-acyltransferases (Nat)"/>
    <property type="match status" value="1"/>
</dbReference>
<dbReference type="KEGG" id="ccur:IAR63_02405"/>
<dbReference type="InterPro" id="IPR000182">
    <property type="entry name" value="GNAT_dom"/>
</dbReference>
<dbReference type="SUPFAM" id="SSF53756">
    <property type="entry name" value="UDP-Glycosyltransferase/glycogen phosphorylase"/>
    <property type="match status" value="1"/>
</dbReference>
<keyword evidence="4" id="KW-0378">Hydrolase</keyword>
<evidence type="ECO:0000256" key="2">
    <source>
        <dbReference type="PIRSR" id="PIRSR620023-2"/>
    </source>
</evidence>
<organism evidence="4 5">
    <name type="scientific">Cylindrospermopsis curvispora GIHE-G1</name>
    <dbReference type="NCBI Taxonomy" id="2666332"/>
    <lineage>
        <taxon>Bacteria</taxon>
        <taxon>Bacillati</taxon>
        <taxon>Cyanobacteriota</taxon>
        <taxon>Cyanophyceae</taxon>
        <taxon>Nostocales</taxon>
        <taxon>Aphanizomenonaceae</taxon>
        <taxon>Cylindrospermopsis</taxon>
    </lineage>
</organism>
<dbReference type="GO" id="GO:0016787">
    <property type="term" value="F:hydrolase activity"/>
    <property type="evidence" value="ECO:0007669"/>
    <property type="project" value="UniProtKB-KW"/>
</dbReference>
<evidence type="ECO:0000313" key="4">
    <source>
        <dbReference type="EMBL" id="QNP29964.1"/>
    </source>
</evidence>
<sequence>MKVAIRVDSSHPMGSGHLVRCRTLAEELRLRGADVRFICRDHPGNLVHLLTRSAFSVTVLPAPPLCEPTVEYYTQWLGVSSETDAAETIEALEGEIPDWLIVDHYGIDQFWERKLRPHVGKILIIDDLANRPHDCDVLLDQNYQLPNHSYEKLVPNDCQLLLGCHYALLSPEYWQYRQTLASRNGKLERVLIFLGGTDPQNITGKVLSALSAPEFAFLHLDVVVGSSNPHKLLLQQQIQQRPRTNFYENLPHLAQLMAHADLAIGAGGTTTWERLCLGLPSLVISIAENQVPACLALLDVGAIIYLGTANTVKIEDIQNSISSLFHNTDTLEKISYGCRHYVDGLGAKRVTEYLKPTHQNQLRLRRARITDKWFYYAWVNDIEVRRQSFNSEPISWQEHEAWFDRKIADNDCYLCVLEASDLPIGQIRFDLKDEEALIDYSLDTLVRGRGWATSLVKMGVDTLDSLKPKYLRADVKSHNPASSAVFLRLGFQEEDPSFNQNLQSEPSIRTFRLPFYPTVKVG</sequence>
<name>A0A7H0F1P8_9CYAN</name>
<dbReference type="NCBIfam" id="TIGR03590">
    <property type="entry name" value="PseG"/>
    <property type="match status" value="1"/>
</dbReference>
<feature type="binding site" evidence="2">
    <location>
        <position position="273"/>
    </location>
    <ligand>
        <name>substrate</name>
    </ligand>
</feature>
<gene>
    <name evidence="4" type="primary">pseG</name>
    <name evidence="4" type="ORF">IAR63_02405</name>
</gene>
<dbReference type="Proteomes" id="UP000516013">
    <property type="component" value="Chromosome"/>
</dbReference>
<proteinExistence type="predicted"/>
<dbReference type="RefSeq" id="WP_187706451.1">
    <property type="nucleotide sequence ID" value="NZ_CP060822.1"/>
</dbReference>
<dbReference type="InterPro" id="IPR016181">
    <property type="entry name" value="Acyl_CoA_acyltransferase"/>
</dbReference>
<protein>
    <submittedName>
        <fullName evidence="4">UDP-2,4-diacetamido-2,4, 6-trideoxy-beta-L-altropyranose hydrolase</fullName>
        <ecNumber evidence="4">3.6.1.57</ecNumber>
    </submittedName>
</protein>
<dbReference type="InterPro" id="IPR007235">
    <property type="entry name" value="Glyco_trans_28_C"/>
</dbReference>
<dbReference type="GO" id="GO:0016747">
    <property type="term" value="F:acyltransferase activity, transferring groups other than amino-acyl groups"/>
    <property type="evidence" value="ECO:0007669"/>
    <property type="project" value="InterPro"/>
</dbReference>
<dbReference type="EC" id="3.6.1.57" evidence="4"/>
<dbReference type="Pfam" id="PF04101">
    <property type="entry name" value="Glyco_tran_28_C"/>
    <property type="match status" value="1"/>
</dbReference>
<evidence type="ECO:0000256" key="1">
    <source>
        <dbReference type="PIRSR" id="PIRSR620023-1"/>
    </source>
</evidence>
<dbReference type="EMBL" id="CP060822">
    <property type="protein sequence ID" value="QNP29964.1"/>
    <property type="molecule type" value="Genomic_DNA"/>
</dbReference>
<dbReference type="Gene3D" id="3.40.630.30">
    <property type="match status" value="1"/>
</dbReference>